<feature type="transmembrane region" description="Helical" evidence="2">
    <location>
        <begin position="364"/>
        <end position="384"/>
    </location>
</feature>
<organism evidence="3 4">
    <name type="scientific">Cylicocyclus nassatus</name>
    <name type="common">Nematode worm</name>
    <dbReference type="NCBI Taxonomy" id="53992"/>
    <lineage>
        <taxon>Eukaryota</taxon>
        <taxon>Metazoa</taxon>
        <taxon>Ecdysozoa</taxon>
        <taxon>Nematoda</taxon>
        <taxon>Chromadorea</taxon>
        <taxon>Rhabditida</taxon>
        <taxon>Rhabditina</taxon>
        <taxon>Rhabditomorpha</taxon>
        <taxon>Strongyloidea</taxon>
        <taxon>Strongylidae</taxon>
        <taxon>Cylicocyclus</taxon>
    </lineage>
</organism>
<name>A0AA36GJU0_CYLNA</name>
<keyword evidence="2" id="KW-0812">Transmembrane</keyword>
<dbReference type="EMBL" id="CATQJL010000112">
    <property type="protein sequence ID" value="CAJ0593138.1"/>
    <property type="molecule type" value="Genomic_DNA"/>
</dbReference>
<protein>
    <submittedName>
        <fullName evidence="3">Uncharacterized protein</fullName>
    </submittedName>
</protein>
<feature type="compositionally biased region" description="Low complexity" evidence="1">
    <location>
        <begin position="236"/>
        <end position="245"/>
    </location>
</feature>
<feature type="compositionally biased region" description="Basic and acidic residues" evidence="1">
    <location>
        <begin position="86"/>
        <end position="95"/>
    </location>
</feature>
<accession>A0AA36GJU0</accession>
<feature type="compositionally biased region" description="Basic and acidic residues" evidence="1">
    <location>
        <begin position="104"/>
        <end position="118"/>
    </location>
</feature>
<feature type="transmembrane region" description="Helical" evidence="2">
    <location>
        <begin position="27"/>
        <end position="47"/>
    </location>
</feature>
<proteinExistence type="predicted"/>
<dbReference type="Proteomes" id="UP001176961">
    <property type="component" value="Unassembled WGS sequence"/>
</dbReference>
<evidence type="ECO:0000256" key="1">
    <source>
        <dbReference type="SAM" id="MobiDB-lite"/>
    </source>
</evidence>
<reference evidence="3" key="1">
    <citation type="submission" date="2023-07" db="EMBL/GenBank/DDBJ databases">
        <authorList>
            <consortium name="CYATHOMIX"/>
        </authorList>
    </citation>
    <scope>NUCLEOTIDE SEQUENCE</scope>
    <source>
        <strain evidence="3">N/A</strain>
    </source>
</reference>
<sequence>MDNCNHFFSFYPPRIATGLLTLLVMRVIYIIKALQIIVAVVVLFRLINVGKFCENRQVTSRSECLGTMKLAIPPLNTDLSLRDAEKSVKTAEPNRHPRMSPVLTKKDQSLEEAHEENLRRRKGQLNVMEQPDLVSTPKPAAESKSASHSKQPALSPQALPVMWNKAESFPAEKSHEQATVLKTTGKAQKEHAPAKRDLKEVKEETNVKEHKQEELKKEVKEKESSVKAKSQEDTNKVTSKSSSTKTTKKVKPEYEKRALRLENNIVNCLQISSPDLFGFGSIGLSQTNAYRVCIVCLVVSIFGIALSVLHHYINLAPPPRCRVLIESICQIALFGVCSFALFLIRHEWENDWSNVSGGTFEPDYPSSWFCSELICYVMIVAFLLESFFYDYAFCKVRVEESLGSYTMVDRPEYFNSIYGTTLEPTEDNEL</sequence>
<keyword evidence="2" id="KW-0472">Membrane</keyword>
<keyword evidence="4" id="KW-1185">Reference proteome</keyword>
<feature type="region of interest" description="Disordered" evidence="1">
    <location>
        <begin position="86"/>
        <end position="156"/>
    </location>
</feature>
<feature type="compositionally biased region" description="Basic and acidic residues" evidence="1">
    <location>
        <begin position="187"/>
        <end position="235"/>
    </location>
</feature>
<dbReference type="AlphaFoldDB" id="A0AA36GJU0"/>
<evidence type="ECO:0000256" key="2">
    <source>
        <dbReference type="SAM" id="Phobius"/>
    </source>
</evidence>
<gene>
    <name evidence="3" type="ORF">CYNAS_LOCUS5121</name>
</gene>
<feature type="compositionally biased region" description="Polar residues" evidence="1">
    <location>
        <begin position="144"/>
        <end position="154"/>
    </location>
</feature>
<feature type="transmembrane region" description="Helical" evidence="2">
    <location>
        <begin position="289"/>
        <end position="309"/>
    </location>
</feature>
<keyword evidence="2" id="KW-1133">Transmembrane helix</keyword>
<evidence type="ECO:0000313" key="3">
    <source>
        <dbReference type="EMBL" id="CAJ0593138.1"/>
    </source>
</evidence>
<feature type="transmembrane region" description="Helical" evidence="2">
    <location>
        <begin position="321"/>
        <end position="344"/>
    </location>
</feature>
<evidence type="ECO:0000313" key="4">
    <source>
        <dbReference type="Proteomes" id="UP001176961"/>
    </source>
</evidence>
<comment type="caution">
    <text evidence="3">The sequence shown here is derived from an EMBL/GenBank/DDBJ whole genome shotgun (WGS) entry which is preliminary data.</text>
</comment>
<feature type="region of interest" description="Disordered" evidence="1">
    <location>
        <begin position="183"/>
        <end position="252"/>
    </location>
</feature>